<dbReference type="Gene3D" id="3.10.170.10">
    <property type="match status" value="1"/>
</dbReference>
<dbReference type="SUPFAM" id="SSF55486">
    <property type="entry name" value="Metalloproteases ('zincins'), catalytic domain"/>
    <property type="match status" value="1"/>
</dbReference>
<dbReference type="AlphaFoldDB" id="A0A538UCQ6"/>
<dbReference type="Proteomes" id="UP000319771">
    <property type="component" value="Unassembled WGS sequence"/>
</dbReference>
<evidence type="ECO:0000313" key="2">
    <source>
        <dbReference type="EMBL" id="TMQ73664.1"/>
    </source>
</evidence>
<gene>
    <name evidence="2" type="ORF">E6K81_03560</name>
</gene>
<dbReference type="GO" id="GO:0004222">
    <property type="term" value="F:metalloendopeptidase activity"/>
    <property type="evidence" value="ECO:0007669"/>
    <property type="project" value="InterPro"/>
</dbReference>
<dbReference type="EMBL" id="VBPB01000053">
    <property type="protein sequence ID" value="TMQ73664.1"/>
    <property type="molecule type" value="Genomic_DNA"/>
</dbReference>
<evidence type="ECO:0000313" key="3">
    <source>
        <dbReference type="Proteomes" id="UP000319771"/>
    </source>
</evidence>
<dbReference type="PANTHER" id="PTHR33794">
    <property type="entry name" value="BACILLOLYSIN"/>
    <property type="match status" value="1"/>
</dbReference>
<dbReference type="Pfam" id="PF13860">
    <property type="entry name" value="FlgD_ig"/>
    <property type="match status" value="1"/>
</dbReference>
<protein>
    <recommendedName>
        <fullName evidence="1">FlgD/Vpr Ig-like domain-containing protein</fullName>
    </recommendedName>
</protein>
<accession>A0A538UCQ6</accession>
<sequence length="1001" mass="105629">MTRARAAILGTPTRASLPAAWSGTALRTTALVITLLGATGLAHAQRAPGGPAVGEVVLPTPAVRLARASERPALEAQPSWRGFLARHGTWQALWNARTGTPHRAFGPPIRIAGRLDDPAAVEAAVRGWIAGEPDLFGRPTLERRRTIRVRDLWYLSFRQTRGGLPVLGADWEFRLSPSGTLVAFGVDAHRLAPAPAEGPSLPAAVARAAARAGLHFDPARDRVLGGEDRALLPVVTEDGLSYRVVLAARVLTAQPPGDWLTFVDAATGEVLWRRDRIRYAVSGTVTGGIHALLPTDPLTSRPFDSLWVRTGAVAGVTNGLGHYSVPAKLTVTVSADLSGPACQVNRADGVADATFSTSVLAPATVDIDWAAADDAERDGFYHVNRVHDYVKALDPGFTGLDYALPCVVDINATCNAYWDGSGVNFYAEGGGCPNTATMPDVVYHEYGHGVNDQLYIQAGAPDGMTNGALHEGTADVLAAFVEDSPEAGKGFFGPGTILRSLDNTRRWPEDGSRDPHLTGLILGGAFWDLRQSVGLAVAARLSHYAKYGLPDDYDDGVAMNEFFIETLVADDDDADLSNGTPHAAQIIAAFNAHGIGTEMFMSLAHTPLADQAGAGPYPVTAVARYQPRPPANFGGLSGPPTLHVAVDSGAFQSLPMAPTGTPDEFAAAIPGQSGAVVRYYLSVSDTYGGTLTAPLGAPANAYRFVAGPATILVDDDMETNAFWQAGEFGDDASTGLWIWTDPNGTSVNFPLEVQPEDDHTPFPGYLCWVTGNAYPGAPVGTNDVDGGHTTLTTALFDATAAGTHDPVISYYRWFTNDQGANPGEDHWRADLSNDAGGTWVSIEDTAQSPPAWQRVVFRIADYVTPTAEMKMRFIAEDVGGPSLVEAAVDDFRLLAFPNGAVAADGPRPAPALALALASANPARGGMRLRIALPAAGPASLSVYDLGGRRVRTLLDETRPAGASTVAWDGRDDRGAKLPSGAYFARLIALGATRTRALLLAE</sequence>
<comment type="caution">
    <text evidence="2">The sequence shown here is derived from an EMBL/GenBank/DDBJ whole genome shotgun (WGS) entry which is preliminary data.</text>
</comment>
<evidence type="ECO:0000259" key="1">
    <source>
        <dbReference type="Pfam" id="PF13860"/>
    </source>
</evidence>
<feature type="domain" description="FlgD/Vpr Ig-like" evidence="1">
    <location>
        <begin position="924"/>
        <end position="982"/>
    </location>
</feature>
<dbReference type="InterPro" id="IPR050728">
    <property type="entry name" value="Zinc_Metalloprotease_M4"/>
</dbReference>
<name>A0A538UCQ6_UNCEI</name>
<reference evidence="2 3" key="1">
    <citation type="journal article" date="2019" name="Nat. Microbiol.">
        <title>Mediterranean grassland soil C-N compound turnover is dependent on rainfall and depth, and is mediated by genomically divergent microorganisms.</title>
        <authorList>
            <person name="Diamond S."/>
            <person name="Andeer P.F."/>
            <person name="Li Z."/>
            <person name="Crits-Christoph A."/>
            <person name="Burstein D."/>
            <person name="Anantharaman K."/>
            <person name="Lane K.R."/>
            <person name="Thomas B.C."/>
            <person name="Pan C."/>
            <person name="Northen T.R."/>
            <person name="Banfield J.F."/>
        </authorList>
    </citation>
    <scope>NUCLEOTIDE SEQUENCE [LARGE SCALE GENOMIC DNA]</scope>
    <source>
        <strain evidence="2">WS_11</strain>
    </source>
</reference>
<organism evidence="2 3">
    <name type="scientific">Eiseniibacteriota bacterium</name>
    <dbReference type="NCBI Taxonomy" id="2212470"/>
    <lineage>
        <taxon>Bacteria</taxon>
        <taxon>Candidatus Eiseniibacteriota</taxon>
    </lineage>
</organism>
<dbReference type="Gene3D" id="2.60.40.4070">
    <property type="match status" value="1"/>
</dbReference>
<proteinExistence type="predicted"/>
<dbReference type="InterPro" id="IPR025965">
    <property type="entry name" value="FlgD/Vpr_Ig-like"/>
</dbReference>
<dbReference type="PANTHER" id="PTHR33794:SF1">
    <property type="entry name" value="BACILLOLYSIN"/>
    <property type="match status" value="1"/>
</dbReference>